<feature type="transmembrane region" description="Helical" evidence="1">
    <location>
        <begin position="6"/>
        <end position="25"/>
    </location>
</feature>
<organism evidence="2 3">
    <name type="scientific">Butyribacter intestini</name>
    <dbReference type="NCBI Taxonomy" id="1703332"/>
    <lineage>
        <taxon>Bacteria</taxon>
        <taxon>Bacillati</taxon>
        <taxon>Bacillota</taxon>
        <taxon>Clostridia</taxon>
        <taxon>Lachnospirales</taxon>
        <taxon>Lachnospiraceae</taxon>
        <taxon>Butyribacter</taxon>
    </lineage>
</organism>
<dbReference type="RefSeq" id="WP_055945515.1">
    <property type="nucleotide sequence ID" value="NZ_JAQDCV010000012.1"/>
</dbReference>
<keyword evidence="1" id="KW-1133">Transmembrane helix</keyword>
<evidence type="ECO:0000313" key="2">
    <source>
        <dbReference type="EMBL" id="KQC85553.1"/>
    </source>
</evidence>
<dbReference type="Pfam" id="PF09551">
    <property type="entry name" value="Spore_II_R"/>
    <property type="match status" value="1"/>
</dbReference>
<dbReference type="Proteomes" id="UP000050833">
    <property type="component" value="Unassembled WGS sequence"/>
</dbReference>
<evidence type="ECO:0000313" key="3">
    <source>
        <dbReference type="Proteomes" id="UP000050833"/>
    </source>
</evidence>
<accession>A0AAW3JRN6</accession>
<gene>
    <name evidence="2" type="ORF">APZ18_12850</name>
</gene>
<reference evidence="2 3" key="1">
    <citation type="submission" date="2015-10" db="EMBL/GenBank/DDBJ databases">
        <title>Butyribacter intestini gen. nov., sp. nov., a butyric acid-producing bacterium of the family Lachnospiraceae isolated from the human faeces.</title>
        <authorList>
            <person name="Zou Y."/>
            <person name="Xue W."/>
            <person name="Luo G."/>
            <person name="Lv M."/>
        </authorList>
    </citation>
    <scope>NUCLEOTIDE SEQUENCE [LARGE SCALE GENOMIC DNA]</scope>
    <source>
        <strain evidence="2 3">TF01-11</strain>
    </source>
</reference>
<comment type="caution">
    <text evidence="2">The sequence shown here is derived from an EMBL/GenBank/DDBJ whole genome shotgun (WGS) entry which is preliminary data.</text>
</comment>
<keyword evidence="3" id="KW-1185">Reference proteome</keyword>
<evidence type="ECO:0000256" key="1">
    <source>
        <dbReference type="SAM" id="Phobius"/>
    </source>
</evidence>
<evidence type="ECO:0008006" key="4">
    <source>
        <dbReference type="Google" id="ProtNLM"/>
    </source>
</evidence>
<sequence length="248" mass="28099">MNKTKLYKLIFIIAIYSAAFTLLLISIKNYTSYLSTYKSNKTTQHTKVLSSTKHIEKANCINKIQKNIAKNVLRLHVIANSDSDNDQNLKLKVRDSILHELQTGLNTATSPAQAKQYVASKFQNIKNTANYTIHQNGYSYSVKVFIQNRYFPVKTYGDLTFPAGYYDALCVEIGKAAGHNWWCVLFPSLCFENATTATVPDESKAKLKNSLTREEYDSLEKPQHTKNDGKNTADVKIRCGIYDVFTNN</sequence>
<proteinExistence type="predicted"/>
<keyword evidence="1" id="KW-0472">Membrane</keyword>
<dbReference type="NCBIfam" id="TIGR02837">
    <property type="entry name" value="spore_II_R"/>
    <property type="match status" value="1"/>
</dbReference>
<keyword evidence="1" id="KW-0812">Transmembrane</keyword>
<dbReference type="InterPro" id="IPR014202">
    <property type="entry name" value="Spore_II_R"/>
</dbReference>
<name>A0AAW3JRN6_9FIRM</name>
<protein>
    <recommendedName>
        <fullName evidence="4">Stage II sporulation protein R</fullName>
    </recommendedName>
</protein>
<dbReference type="AlphaFoldDB" id="A0AAW3JRN6"/>
<dbReference type="EMBL" id="LLKB01000005">
    <property type="protein sequence ID" value="KQC85553.1"/>
    <property type="molecule type" value="Genomic_DNA"/>
</dbReference>